<accession>A0A319DAN0</accession>
<dbReference type="OrthoDB" id="9984533at2759"/>
<keyword evidence="2" id="KW-1185">Reference proteome</keyword>
<evidence type="ECO:0000313" key="2">
    <source>
        <dbReference type="Proteomes" id="UP000247810"/>
    </source>
</evidence>
<reference evidence="1 2" key="1">
    <citation type="submission" date="2018-02" db="EMBL/GenBank/DDBJ databases">
        <title>The genomes of Aspergillus section Nigri reveals drivers in fungal speciation.</title>
        <authorList>
            <consortium name="DOE Joint Genome Institute"/>
            <person name="Vesth T.C."/>
            <person name="Nybo J."/>
            <person name="Theobald S."/>
            <person name="Brandl J."/>
            <person name="Frisvad J.C."/>
            <person name="Nielsen K.F."/>
            <person name="Lyhne E.K."/>
            <person name="Kogle M.E."/>
            <person name="Kuo A."/>
            <person name="Riley R."/>
            <person name="Clum A."/>
            <person name="Nolan M."/>
            <person name="Lipzen A."/>
            <person name="Salamov A."/>
            <person name="Henrissat B."/>
            <person name="Wiebenga A."/>
            <person name="De vries R.P."/>
            <person name="Grigoriev I.V."/>
            <person name="Mortensen U.H."/>
            <person name="Andersen M.R."/>
            <person name="Baker S.E."/>
        </authorList>
    </citation>
    <scope>NUCLEOTIDE SEQUENCE [LARGE SCALE GENOMIC DNA]</scope>
    <source>
        <strain evidence="1 2">CBS 707.79</strain>
    </source>
</reference>
<protein>
    <submittedName>
        <fullName evidence="1">F-box domain protein</fullName>
    </submittedName>
</protein>
<name>A0A319DAN0_9EURO</name>
<dbReference type="VEuPathDB" id="FungiDB:BO71DRAFT_398916"/>
<dbReference type="InterPro" id="IPR036047">
    <property type="entry name" value="F-box-like_dom_sf"/>
</dbReference>
<organism evidence="1 2">
    <name type="scientific">Aspergillus ellipticus CBS 707.79</name>
    <dbReference type="NCBI Taxonomy" id="1448320"/>
    <lineage>
        <taxon>Eukaryota</taxon>
        <taxon>Fungi</taxon>
        <taxon>Dikarya</taxon>
        <taxon>Ascomycota</taxon>
        <taxon>Pezizomycotina</taxon>
        <taxon>Eurotiomycetes</taxon>
        <taxon>Eurotiomycetidae</taxon>
        <taxon>Eurotiales</taxon>
        <taxon>Aspergillaceae</taxon>
        <taxon>Aspergillus</taxon>
        <taxon>Aspergillus subgen. Circumdati</taxon>
    </lineage>
</organism>
<dbReference type="SUPFAM" id="SSF81383">
    <property type="entry name" value="F-box domain"/>
    <property type="match status" value="1"/>
</dbReference>
<gene>
    <name evidence="1" type="ORF">BO71DRAFT_398916</name>
</gene>
<dbReference type="AlphaFoldDB" id="A0A319DAN0"/>
<dbReference type="STRING" id="1448320.A0A319DAN0"/>
<sequence>MHIEAPSETAIERRRRWIEKRCRALQAGKDVGQVSHEGEQTEEAVRSYDPRIVGWDSISWLYKAHCLGVNENAVSGTSKAFISDEGYYADSGELVVKTRSDRDRPRSQRVFSCYGYGSDEAPGPVLPFHWCCFEILTRMLTGTTDTKNVNLDVLYKVMMPLCNLSSSALQLRYGDDIQQAQGRYWECIPGAEYCATHPTNTPGLEKYIQDNMETNPGLKAPSVELHLNGRDPVSPFGRLPLEIVYQICMFLPGDALKALGQASLSIMLVTQNRLFWKQFTQLDMPWFWELQGIKSRKVPDDFNYKRLYMWLDQITAPRYGMSDAKLTGVANRRRIWGACEELADRYHEGLQQPAIRTTQWNSG</sequence>
<dbReference type="EMBL" id="KZ825872">
    <property type="protein sequence ID" value="PYH94399.1"/>
    <property type="molecule type" value="Genomic_DNA"/>
</dbReference>
<dbReference type="Proteomes" id="UP000247810">
    <property type="component" value="Unassembled WGS sequence"/>
</dbReference>
<evidence type="ECO:0000313" key="1">
    <source>
        <dbReference type="EMBL" id="PYH94399.1"/>
    </source>
</evidence>
<proteinExistence type="predicted"/>